<dbReference type="InterPro" id="IPR036390">
    <property type="entry name" value="WH_DNA-bd_sf"/>
</dbReference>
<dbReference type="PANTHER" id="PTHR30346">
    <property type="entry name" value="TRANSCRIPTIONAL DUAL REGULATOR HCAR-RELATED"/>
    <property type="match status" value="1"/>
</dbReference>
<protein>
    <submittedName>
        <fullName evidence="6">LysR substrate-binding domain-containing protein</fullName>
    </submittedName>
</protein>
<dbReference type="RefSeq" id="WP_311559158.1">
    <property type="nucleotide sequence ID" value="NZ_JAVREJ010000020.1"/>
</dbReference>
<dbReference type="PRINTS" id="PR00039">
    <property type="entry name" value="HTHLYSR"/>
</dbReference>
<dbReference type="Pfam" id="PF00126">
    <property type="entry name" value="HTH_1"/>
    <property type="match status" value="1"/>
</dbReference>
<comment type="caution">
    <text evidence="6">The sequence shown here is derived from an EMBL/GenBank/DDBJ whole genome shotgun (WGS) entry which is preliminary data.</text>
</comment>
<accession>A0ABU2NFB3</accession>
<dbReference type="PROSITE" id="PS50931">
    <property type="entry name" value="HTH_LYSR"/>
    <property type="match status" value="1"/>
</dbReference>
<sequence length="314" mass="33408">MDLKQLEYFLAVAEERSVTRAAVRLHLTQPPLSAQLARLEHELGVPLLVRHRRGVDLTEAGRVLAERARRLLAEAEATAEEVTGTGQGRTGRLTVAFVAATAGPLLVPLLRRFRDDRPDVTVRLVEDGADAVAGHVRERRAELGLLYLPPAGAAAGVGHDLDVAVVRREPLVAVLPREAAARFGDRVDLGALADAEFLVPARAGSGSLAAHLVGACRLSGFDPVRREVQLVQTAVALVGAGAGVAVLPASAGELCGPDTGAVALPLTRHFPVVETGLLRRRSEPPTPPVRRFLRLALDTPEPDMLGPAFARRRP</sequence>
<evidence type="ECO:0000256" key="3">
    <source>
        <dbReference type="ARBA" id="ARBA00023125"/>
    </source>
</evidence>
<evidence type="ECO:0000256" key="1">
    <source>
        <dbReference type="ARBA" id="ARBA00009437"/>
    </source>
</evidence>
<dbReference type="EMBL" id="JAVREJ010000020">
    <property type="protein sequence ID" value="MDT0352653.1"/>
    <property type="molecule type" value="Genomic_DNA"/>
</dbReference>
<dbReference type="PANTHER" id="PTHR30346:SF28">
    <property type="entry name" value="HTH-TYPE TRANSCRIPTIONAL REGULATOR CYNR"/>
    <property type="match status" value="1"/>
</dbReference>
<reference evidence="7" key="1">
    <citation type="submission" date="2023-07" db="EMBL/GenBank/DDBJ databases">
        <title>30 novel species of actinomycetes from the DSMZ collection.</title>
        <authorList>
            <person name="Nouioui I."/>
        </authorList>
    </citation>
    <scope>NUCLEOTIDE SEQUENCE [LARGE SCALE GENOMIC DNA]</scope>
    <source>
        <strain evidence="7">DSM 45834</strain>
    </source>
</reference>
<evidence type="ECO:0000313" key="6">
    <source>
        <dbReference type="EMBL" id="MDT0352653.1"/>
    </source>
</evidence>
<dbReference type="Gene3D" id="1.10.10.10">
    <property type="entry name" value="Winged helix-like DNA-binding domain superfamily/Winged helix DNA-binding domain"/>
    <property type="match status" value="1"/>
</dbReference>
<dbReference type="Gene3D" id="3.40.190.10">
    <property type="entry name" value="Periplasmic binding protein-like II"/>
    <property type="match status" value="2"/>
</dbReference>
<keyword evidence="4" id="KW-0804">Transcription</keyword>
<organism evidence="6 7">
    <name type="scientific">Pseudonocardia charpentierae</name>
    <dbReference type="NCBI Taxonomy" id="3075545"/>
    <lineage>
        <taxon>Bacteria</taxon>
        <taxon>Bacillati</taxon>
        <taxon>Actinomycetota</taxon>
        <taxon>Actinomycetes</taxon>
        <taxon>Pseudonocardiales</taxon>
        <taxon>Pseudonocardiaceae</taxon>
        <taxon>Pseudonocardia</taxon>
    </lineage>
</organism>
<gene>
    <name evidence="6" type="ORF">RM445_24325</name>
</gene>
<dbReference type="InterPro" id="IPR036388">
    <property type="entry name" value="WH-like_DNA-bd_sf"/>
</dbReference>
<evidence type="ECO:0000259" key="5">
    <source>
        <dbReference type="PROSITE" id="PS50931"/>
    </source>
</evidence>
<dbReference type="InterPro" id="IPR000847">
    <property type="entry name" value="LysR_HTH_N"/>
</dbReference>
<evidence type="ECO:0000313" key="7">
    <source>
        <dbReference type="Proteomes" id="UP001183202"/>
    </source>
</evidence>
<dbReference type="SUPFAM" id="SSF53850">
    <property type="entry name" value="Periplasmic binding protein-like II"/>
    <property type="match status" value="1"/>
</dbReference>
<feature type="domain" description="HTH lysR-type" evidence="5">
    <location>
        <begin position="1"/>
        <end position="58"/>
    </location>
</feature>
<evidence type="ECO:0000256" key="4">
    <source>
        <dbReference type="ARBA" id="ARBA00023163"/>
    </source>
</evidence>
<evidence type="ECO:0000256" key="2">
    <source>
        <dbReference type="ARBA" id="ARBA00023015"/>
    </source>
</evidence>
<keyword evidence="2" id="KW-0805">Transcription regulation</keyword>
<proteinExistence type="inferred from homology"/>
<name>A0ABU2NFB3_9PSEU</name>
<comment type="similarity">
    <text evidence="1">Belongs to the LysR transcriptional regulatory family.</text>
</comment>
<dbReference type="CDD" id="cd08414">
    <property type="entry name" value="PBP2_LTTR_aromatics_like"/>
    <property type="match status" value="1"/>
</dbReference>
<dbReference type="SUPFAM" id="SSF46785">
    <property type="entry name" value="Winged helix' DNA-binding domain"/>
    <property type="match status" value="1"/>
</dbReference>
<keyword evidence="7" id="KW-1185">Reference proteome</keyword>
<keyword evidence="3" id="KW-0238">DNA-binding</keyword>
<dbReference type="Proteomes" id="UP001183202">
    <property type="component" value="Unassembled WGS sequence"/>
</dbReference>
<dbReference type="InterPro" id="IPR005119">
    <property type="entry name" value="LysR_subst-bd"/>
</dbReference>
<dbReference type="Pfam" id="PF03466">
    <property type="entry name" value="LysR_substrate"/>
    <property type="match status" value="1"/>
</dbReference>